<comment type="caution">
    <text evidence="2">The sequence shown here is derived from an EMBL/GenBank/DDBJ whole genome shotgun (WGS) entry which is preliminary data.</text>
</comment>
<keyword evidence="3" id="KW-1185">Reference proteome</keyword>
<feature type="domain" description="PRC-barrel" evidence="1">
    <location>
        <begin position="93"/>
        <end position="152"/>
    </location>
</feature>
<reference evidence="2" key="1">
    <citation type="submission" date="2024-05" db="EMBL/GenBank/DDBJ databases">
        <title>Metabacillus sp. nov., isolated from the rhizosphere soil of tomato plants.</title>
        <authorList>
            <person name="Ma R."/>
        </authorList>
    </citation>
    <scope>NUCLEOTIDE SEQUENCE</scope>
    <source>
        <strain evidence="2">DBTR6</strain>
    </source>
</reference>
<dbReference type="RefSeq" id="WP_224138927.1">
    <property type="nucleotide sequence ID" value="NZ_JAIQUM010000018.1"/>
</dbReference>
<proteinExistence type="predicted"/>
<gene>
    <name evidence="2" type="ORF">K9V48_10335</name>
</gene>
<sequence length="235" mass="26475">MKKSKEVLELPIISIYDGEQLGKVKGLIINPEKFSVDFFTVEQKNWQVSVKAIPFKKIIGIGESAVMVEQSNSVIDLNEIPFINQLINKQVHLIDSQVLTRKGDLLGKISDYFFSDETGQLDTLLINSENKELFFPIENVLSFGKERVIINDSLQEISEQIIKTSAKHESPTDKKAALTAKLIELLKANPLSKDIFSKNGELLFEKGRILNNEDISTLKNEKAKVSIEISLDLKE</sequence>
<evidence type="ECO:0000313" key="2">
    <source>
        <dbReference type="EMBL" id="MBZ5750639.1"/>
    </source>
</evidence>
<evidence type="ECO:0000313" key="3">
    <source>
        <dbReference type="Proteomes" id="UP001165287"/>
    </source>
</evidence>
<dbReference type="Pfam" id="PF05239">
    <property type="entry name" value="PRC"/>
    <property type="match status" value="2"/>
</dbReference>
<organism evidence="2 3">
    <name type="scientific">Metabacillus rhizolycopersici</name>
    <dbReference type="NCBI Taxonomy" id="2875709"/>
    <lineage>
        <taxon>Bacteria</taxon>
        <taxon>Bacillati</taxon>
        <taxon>Bacillota</taxon>
        <taxon>Bacilli</taxon>
        <taxon>Bacillales</taxon>
        <taxon>Bacillaceae</taxon>
        <taxon>Metabacillus</taxon>
    </lineage>
</organism>
<evidence type="ECO:0000259" key="1">
    <source>
        <dbReference type="Pfam" id="PF05239"/>
    </source>
</evidence>
<protein>
    <submittedName>
        <fullName evidence="2">PRC-barrel domain-containing protein</fullName>
    </submittedName>
</protein>
<name>A0ABS7URU2_9BACI</name>
<dbReference type="InterPro" id="IPR027275">
    <property type="entry name" value="PRC-brl_dom"/>
</dbReference>
<dbReference type="Proteomes" id="UP001165287">
    <property type="component" value="Unassembled WGS sequence"/>
</dbReference>
<dbReference type="EMBL" id="JAIQUM010000018">
    <property type="protein sequence ID" value="MBZ5750639.1"/>
    <property type="molecule type" value="Genomic_DNA"/>
</dbReference>
<dbReference type="Gene3D" id="2.30.30.240">
    <property type="entry name" value="PRC-barrel domain"/>
    <property type="match status" value="2"/>
</dbReference>
<accession>A0ABS7URU2</accession>
<dbReference type="InterPro" id="IPR011033">
    <property type="entry name" value="PRC_barrel-like_sf"/>
</dbReference>
<feature type="domain" description="PRC-barrel" evidence="1">
    <location>
        <begin position="5"/>
        <end position="72"/>
    </location>
</feature>
<dbReference type="SUPFAM" id="SSF50346">
    <property type="entry name" value="PRC-barrel domain"/>
    <property type="match status" value="2"/>
</dbReference>